<reference evidence="2" key="1">
    <citation type="submission" date="2022-04" db="EMBL/GenBank/DDBJ databases">
        <title>Whole genome sequence of Sphaerotilus sp. FB-5.</title>
        <authorList>
            <person name="Takeda M."/>
            <person name="Narihara S."/>
            <person name="Akimoto M."/>
            <person name="Akimoto R."/>
            <person name="Nishiyashiki S."/>
            <person name="Murakami T."/>
        </authorList>
    </citation>
    <scope>NUCLEOTIDE SEQUENCE</scope>
    <source>
        <strain evidence="2">FB-5</strain>
    </source>
</reference>
<accession>A0ABM7YJ68</accession>
<feature type="coiled-coil region" evidence="1">
    <location>
        <begin position="28"/>
        <end position="88"/>
    </location>
</feature>
<evidence type="ECO:0000313" key="2">
    <source>
        <dbReference type="EMBL" id="BDI04274.1"/>
    </source>
</evidence>
<sequence length="177" mass="18769">MIYLRMAVSLAALLFAGFLGYRWGASGLEEARAQLAAIARTADEAKAAQVASQQRLDAQMKAQADEHAARLKAQAEGFEAQKAELSASLGKVSERLKVVDSQRQGNSARLAQLQAGMATATGAQLAELTQLKDELERKDRQMARQQAGLSCLATPVPAEELATLNRVLAPALPGGTP</sequence>
<dbReference type="EMBL" id="AP025730">
    <property type="protein sequence ID" value="BDI04274.1"/>
    <property type="molecule type" value="Genomic_DNA"/>
</dbReference>
<keyword evidence="3" id="KW-1185">Reference proteome</keyword>
<organism evidence="2 3">
    <name type="scientific">Sphaerotilus microaerophilus</name>
    <dbReference type="NCBI Taxonomy" id="2914710"/>
    <lineage>
        <taxon>Bacteria</taxon>
        <taxon>Pseudomonadati</taxon>
        <taxon>Pseudomonadota</taxon>
        <taxon>Betaproteobacteria</taxon>
        <taxon>Burkholderiales</taxon>
        <taxon>Sphaerotilaceae</taxon>
        <taxon>Sphaerotilus</taxon>
    </lineage>
</organism>
<dbReference type="Proteomes" id="UP001057498">
    <property type="component" value="Chromosome"/>
</dbReference>
<evidence type="ECO:0000256" key="1">
    <source>
        <dbReference type="SAM" id="Coils"/>
    </source>
</evidence>
<proteinExistence type="predicted"/>
<dbReference type="RefSeq" id="WP_251972410.1">
    <property type="nucleotide sequence ID" value="NZ_AP025730.1"/>
</dbReference>
<feature type="coiled-coil region" evidence="1">
    <location>
        <begin position="118"/>
        <end position="148"/>
    </location>
</feature>
<gene>
    <name evidence="2" type="ORF">CATMQ487_12440</name>
</gene>
<protein>
    <submittedName>
        <fullName evidence="2">Uncharacterized protein</fullName>
    </submittedName>
</protein>
<keyword evidence="1" id="KW-0175">Coiled coil</keyword>
<evidence type="ECO:0000313" key="3">
    <source>
        <dbReference type="Proteomes" id="UP001057498"/>
    </source>
</evidence>
<name>A0ABM7YJ68_9BURK</name>